<dbReference type="AlphaFoldDB" id="A0A086J3S3"/>
<evidence type="ECO:0000313" key="1">
    <source>
        <dbReference type="EMBL" id="KFG26791.1"/>
    </source>
</evidence>
<comment type="caution">
    <text evidence="1">The sequence shown here is derived from an EMBL/GenBank/DDBJ whole genome shotgun (WGS) entry which is preliminary data.</text>
</comment>
<gene>
    <name evidence="1" type="ORF">NESG_00947</name>
</gene>
<dbReference type="Proteomes" id="UP000054524">
    <property type="component" value="Unassembled WGS sequence"/>
</dbReference>
<dbReference type="RefSeq" id="XP_052905346.1">
    <property type="nucleotide sequence ID" value="XM_053048586.1"/>
</dbReference>
<evidence type="ECO:0000313" key="2">
    <source>
        <dbReference type="Proteomes" id="UP000054524"/>
    </source>
</evidence>
<dbReference type="GeneID" id="77675920"/>
<proteinExistence type="predicted"/>
<keyword evidence="2" id="KW-1185">Reference proteome</keyword>
<sequence length="129" mass="14673">MEVFVQEFKTLQKVIYKSKNAHRCTLYYKHTVHVSRLIKKYLSTDGTKKIKDLLLSDIQDKCMTAYVSLSSNIAQGHNLALSIGLMAIMAQLYSTSKKLNYTDAVQATSYIVHDIESSSEKDEISDIFK</sequence>
<name>A0A086J3S3_NEMA1</name>
<protein>
    <submittedName>
        <fullName evidence="1">Uncharacterized protein</fullName>
    </submittedName>
</protein>
<dbReference type="EMBL" id="AKIJ01000002">
    <property type="protein sequence ID" value="KFG26791.1"/>
    <property type="molecule type" value="Genomic_DNA"/>
</dbReference>
<organism evidence="1 2">
    <name type="scientific">Nematocida ausubeli (strain ATCC PRA-371 / ERTm2)</name>
    <name type="common">Nematode killer fungus</name>
    <dbReference type="NCBI Taxonomy" id="1913371"/>
    <lineage>
        <taxon>Eukaryota</taxon>
        <taxon>Fungi</taxon>
        <taxon>Fungi incertae sedis</taxon>
        <taxon>Microsporidia</taxon>
        <taxon>Nematocida</taxon>
    </lineage>
</organism>
<dbReference type="HOGENOM" id="CLU_1949388_0_0_1"/>
<reference evidence="1 2" key="1">
    <citation type="journal article" date="2014" name="Genome Announc.">
        <title>Genome Sequence of the Microsporidian Species Nematocida sp1 Strain ERTm6 (ATCC PRA-372).</title>
        <authorList>
            <person name="Bakowski M.A."/>
            <person name="Priest M."/>
            <person name="Young S."/>
            <person name="Cuomo C.A."/>
            <person name="Troemel E.R."/>
        </authorList>
    </citation>
    <scope>NUCLEOTIDE SEQUENCE [LARGE SCALE GENOMIC DNA]</scope>
    <source>
        <strain evidence="1 2">ERTm6</strain>
    </source>
</reference>
<accession>A0A086J3S3</accession>